<dbReference type="Gene3D" id="1.10.3170.10">
    <property type="entry name" value="Recbcd, chain B, domain 2"/>
    <property type="match status" value="1"/>
</dbReference>
<dbReference type="GO" id="GO:0005524">
    <property type="term" value="F:ATP binding"/>
    <property type="evidence" value="ECO:0007669"/>
    <property type="project" value="UniProtKB-KW"/>
</dbReference>
<keyword evidence="7" id="KW-1185">Reference proteome</keyword>
<evidence type="ECO:0000256" key="3">
    <source>
        <dbReference type="ARBA" id="ARBA00022806"/>
    </source>
</evidence>
<dbReference type="GO" id="GO:0016787">
    <property type="term" value="F:hydrolase activity"/>
    <property type="evidence" value="ECO:0007669"/>
    <property type="project" value="UniProtKB-KW"/>
</dbReference>
<dbReference type="Proteomes" id="UP000606786">
    <property type="component" value="Unassembled WGS sequence"/>
</dbReference>
<dbReference type="Gene3D" id="3.40.50.300">
    <property type="entry name" value="P-loop containing nucleotide triphosphate hydrolases"/>
    <property type="match status" value="1"/>
</dbReference>
<keyword evidence="4" id="KW-0067">ATP-binding</keyword>
<reference evidence="6" key="1">
    <citation type="submission" date="2020-11" db="EMBL/GenBank/DDBJ databases">
        <authorList>
            <person name="Whitehead M."/>
        </authorList>
    </citation>
    <scope>NUCLEOTIDE SEQUENCE</scope>
    <source>
        <strain evidence="6">EGII</strain>
    </source>
</reference>
<dbReference type="GO" id="GO:0004386">
    <property type="term" value="F:helicase activity"/>
    <property type="evidence" value="ECO:0007669"/>
    <property type="project" value="UniProtKB-KW"/>
</dbReference>
<organism evidence="6 7">
    <name type="scientific">Ceratitis capitata</name>
    <name type="common">Mediterranean fruit fly</name>
    <name type="synonym">Tephritis capitata</name>
    <dbReference type="NCBI Taxonomy" id="7213"/>
    <lineage>
        <taxon>Eukaryota</taxon>
        <taxon>Metazoa</taxon>
        <taxon>Ecdysozoa</taxon>
        <taxon>Arthropoda</taxon>
        <taxon>Hexapoda</taxon>
        <taxon>Insecta</taxon>
        <taxon>Pterygota</taxon>
        <taxon>Neoptera</taxon>
        <taxon>Endopterygota</taxon>
        <taxon>Diptera</taxon>
        <taxon>Brachycera</taxon>
        <taxon>Muscomorpha</taxon>
        <taxon>Tephritoidea</taxon>
        <taxon>Tephritidae</taxon>
        <taxon>Ceratitis</taxon>
        <taxon>Ceratitis</taxon>
    </lineage>
</organism>
<comment type="caution">
    <text evidence="6">The sequence shown here is derived from an EMBL/GenBank/DDBJ whole genome shotgun (WGS) entry which is preliminary data.</text>
</comment>
<name>A0A811VAN3_CERCA</name>
<evidence type="ECO:0000256" key="2">
    <source>
        <dbReference type="ARBA" id="ARBA00022801"/>
    </source>
</evidence>
<dbReference type="SUPFAM" id="SSF52540">
    <property type="entry name" value="P-loop containing nucleoside triphosphate hydrolases"/>
    <property type="match status" value="1"/>
</dbReference>
<protein>
    <submittedName>
        <fullName evidence="6">(Mediterranean fruit fly) hypothetical protein</fullName>
    </submittedName>
</protein>
<sequence>MAKRIHTILSKWVFPYATKCHHSPSHSLMLSQYSTLRSKKSEVLNRYVIQARKLFSELENLGLTIQTIHAFCYKLISSSPMEAGIAPNYMLSECKELHSIVFEKTLHNEAVQDSINSIAVEIDENRLRDLLYTLCVRRPLLSTDLEYIKGKLNVLDEIHDSRNEIIEYVKRLVEILSKGSKRDRSYSVILSNWCNGIKLSTIQVADTEIQKKSIDFGVIHWDDCKIENLAKIFLKSESYEKKSISSIITKGTSEKFRDAEWIVENIQNIVFTYISNVNSYKIFKRTSNLLNIFKVYTNLYNSEKAKNALLDYNDIIDLATNLLSDPEYKNWHCLA</sequence>
<keyword evidence="1" id="KW-0547">Nucleotide-binding</keyword>
<keyword evidence="2" id="KW-0378">Hydrolase</keyword>
<evidence type="ECO:0000313" key="7">
    <source>
        <dbReference type="Proteomes" id="UP000606786"/>
    </source>
</evidence>
<accession>A0A811VAN3</accession>
<dbReference type="Pfam" id="PF00580">
    <property type="entry name" value="UvrD-helicase"/>
    <property type="match status" value="1"/>
</dbReference>
<gene>
    <name evidence="6" type="ORF">CCAP1982_LOCUS15032</name>
</gene>
<dbReference type="InterPro" id="IPR027417">
    <property type="entry name" value="P-loop_NTPase"/>
</dbReference>
<evidence type="ECO:0000256" key="1">
    <source>
        <dbReference type="ARBA" id="ARBA00022741"/>
    </source>
</evidence>
<dbReference type="InterPro" id="IPR014016">
    <property type="entry name" value="UvrD-like_ATP-bd"/>
</dbReference>
<proteinExistence type="predicted"/>
<evidence type="ECO:0000259" key="5">
    <source>
        <dbReference type="Pfam" id="PF00580"/>
    </source>
</evidence>
<dbReference type="AlphaFoldDB" id="A0A811VAN3"/>
<evidence type="ECO:0000313" key="6">
    <source>
        <dbReference type="EMBL" id="CAD7006733.1"/>
    </source>
</evidence>
<feature type="domain" description="UvrD-like helicase ATP-binding" evidence="5">
    <location>
        <begin position="55"/>
        <end position="325"/>
    </location>
</feature>
<evidence type="ECO:0000256" key="4">
    <source>
        <dbReference type="ARBA" id="ARBA00022840"/>
    </source>
</evidence>
<dbReference type="EMBL" id="CAJHJT010000041">
    <property type="protein sequence ID" value="CAD7006733.1"/>
    <property type="molecule type" value="Genomic_DNA"/>
</dbReference>
<keyword evidence="3" id="KW-0347">Helicase</keyword>